<organism evidence="1 2">
    <name type="scientific">Novosphingobium ovatum</name>
    <dbReference type="NCBI Taxonomy" id="1908523"/>
    <lineage>
        <taxon>Bacteria</taxon>
        <taxon>Pseudomonadati</taxon>
        <taxon>Pseudomonadota</taxon>
        <taxon>Alphaproteobacteria</taxon>
        <taxon>Sphingomonadales</taxon>
        <taxon>Sphingomonadaceae</taxon>
        <taxon>Novosphingobium</taxon>
    </lineage>
</organism>
<reference evidence="2" key="1">
    <citation type="submission" date="2020-01" db="EMBL/GenBank/DDBJ databases">
        <title>Sphingomonas sp. strain CSW-10.</title>
        <authorList>
            <person name="Chen W.-M."/>
        </authorList>
    </citation>
    <scope>NUCLEOTIDE SEQUENCE [LARGE SCALE GENOMIC DNA]</scope>
    <source>
        <strain evidence="2">FSY-8</strain>
    </source>
</reference>
<name>A0ABW9XF50_9SPHN</name>
<protein>
    <submittedName>
        <fullName evidence="1">Uncharacterized protein</fullName>
    </submittedName>
</protein>
<dbReference type="RefSeq" id="WP_161718960.1">
    <property type="nucleotide sequence ID" value="NZ_JAAAPO010000004.1"/>
</dbReference>
<gene>
    <name evidence="1" type="ORF">GTZ99_11395</name>
</gene>
<dbReference type="EMBL" id="JAAAPO010000004">
    <property type="protein sequence ID" value="NBC37162.1"/>
    <property type="molecule type" value="Genomic_DNA"/>
</dbReference>
<accession>A0ABW9XF50</accession>
<evidence type="ECO:0000313" key="1">
    <source>
        <dbReference type="EMBL" id="NBC37162.1"/>
    </source>
</evidence>
<evidence type="ECO:0000313" key="2">
    <source>
        <dbReference type="Proteomes" id="UP000753724"/>
    </source>
</evidence>
<proteinExistence type="predicted"/>
<comment type="caution">
    <text evidence="1">The sequence shown here is derived from an EMBL/GenBank/DDBJ whole genome shotgun (WGS) entry which is preliminary data.</text>
</comment>
<dbReference type="Proteomes" id="UP000753724">
    <property type="component" value="Unassembled WGS sequence"/>
</dbReference>
<sequence length="66" mass="7447">MKTIAFTALRESVERKKAAIGWIDDEASTDDLRNSGKTRTPAKREMLARIENRAMAAGRPHLKSNY</sequence>
<keyword evidence="2" id="KW-1185">Reference proteome</keyword>